<sequence length="350" mass="36995">MTATMLAGRLNVDTARFALEEIPVPEPGHGEVRIRVRAAGVCLSDVHLVDGSLRPRFLEESTVTLGHEVAGEIDALGPGVPEDWKPGARVLLQAGERCGRCARCVRYTEPCLSTRTRGVDYDGGWAEYALATHHTLVSVPDELPLEQAAIVPDAVSTPWAALVSTADVRPAQPVGVWGVGGLGAHGIQLLRLIGAAPIVAVDPLESARARALDFGADAVFDPGDPELPRRVGAATGGRGLDAAFDFAGVPAVREQAAECLAPQGKLTLVGLTPEPLTITNGVRFSFAKQQVLGHYGSSPAHVEQLVELTRHRRLELSRSVSDTMPLSEAGAAVERLQRGGDTPIRLVLTP</sequence>
<dbReference type="InParanoid" id="A0A2T0GRN9"/>
<evidence type="ECO:0000259" key="7">
    <source>
        <dbReference type="SMART" id="SM00829"/>
    </source>
</evidence>
<protein>
    <submittedName>
        <fullName evidence="8">Zinc-binding dehydrogenase</fullName>
    </submittedName>
</protein>
<dbReference type="SUPFAM" id="SSF51735">
    <property type="entry name" value="NAD(P)-binding Rossmann-fold domains"/>
    <property type="match status" value="1"/>
</dbReference>
<dbReference type="InterPro" id="IPR013149">
    <property type="entry name" value="ADH-like_C"/>
</dbReference>
<comment type="similarity">
    <text evidence="2 6">Belongs to the zinc-containing alcohol dehydrogenase family.</text>
</comment>
<dbReference type="Pfam" id="PF08240">
    <property type="entry name" value="ADH_N"/>
    <property type="match status" value="1"/>
</dbReference>
<dbReference type="Proteomes" id="UP000239352">
    <property type="component" value="Unassembled WGS sequence"/>
</dbReference>
<evidence type="ECO:0000256" key="2">
    <source>
        <dbReference type="ARBA" id="ARBA00008072"/>
    </source>
</evidence>
<dbReference type="Pfam" id="PF00107">
    <property type="entry name" value="ADH_zinc_N"/>
    <property type="match status" value="1"/>
</dbReference>
<dbReference type="CDD" id="cd08254">
    <property type="entry name" value="hydroxyacyl_CoA_DH"/>
    <property type="match status" value="1"/>
</dbReference>
<dbReference type="PANTHER" id="PTHR43350:SF17">
    <property type="entry name" value="NAD-DEPENDENT ALCOHOL DEHYDROGENASE"/>
    <property type="match status" value="1"/>
</dbReference>
<evidence type="ECO:0000256" key="3">
    <source>
        <dbReference type="ARBA" id="ARBA00022723"/>
    </source>
</evidence>
<evidence type="ECO:0000256" key="1">
    <source>
        <dbReference type="ARBA" id="ARBA00001947"/>
    </source>
</evidence>
<proteinExistence type="inferred from homology"/>
<dbReference type="SMART" id="SM00829">
    <property type="entry name" value="PKS_ER"/>
    <property type="match status" value="1"/>
</dbReference>
<dbReference type="SUPFAM" id="SSF50129">
    <property type="entry name" value="GroES-like"/>
    <property type="match status" value="1"/>
</dbReference>
<keyword evidence="9" id="KW-1185">Reference proteome</keyword>
<gene>
    <name evidence="8" type="ORF">CEP50_18955</name>
</gene>
<keyword evidence="4 6" id="KW-0862">Zinc</keyword>
<dbReference type="EMBL" id="PVSR01000059">
    <property type="protein sequence ID" value="PRW61769.1"/>
    <property type="molecule type" value="Genomic_DNA"/>
</dbReference>
<dbReference type="GO" id="GO:0016491">
    <property type="term" value="F:oxidoreductase activity"/>
    <property type="evidence" value="ECO:0007669"/>
    <property type="project" value="UniProtKB-KW"/>
</dbReference>
<evidence type="ECO:0000256" key="5">
    <source>
        <dbReference type="ARBA" id="ARBA00023002"/>
    </source>
</evidence>
<dbReference type="InterPro" id="IPR002328">
    <property type="entry name" value="ADH_Zn_CS"/>
</dbReference>
<dbReference type="InterPro" id="IPR036291">
    <property type="entry name" value="NAD(P)-bd_dom_sf"/>
</dbReference>
<dbReference type="GO" id="GO:0008270">
    <property type="term" value="F:zinc ion binding"/>
    <property type="evidence" value="ECO:0007669"/>
    <property type="project" value="InterPro"/>
</dbReference>
<organism evidence="8 9">
    <name type="scientific">Actinopolyspora mortivallis</name>
    <dbReference type="NCBI Taxonomy" id="33906"/>
    <lineage>
        <taxon>Bacteria</taxon>
        <taxon>Bacillati</taxon>
        <taxon>Actinomycetota</taxon>
        <taxon>Actinomycetes</taxon>
        <taxon>Actinopolysporales</taxon>
        <taxon>Actinopolysporaceae</taxon>
        <taxon>Actinopolyspora</taxon>
    </lineage>
</organism>
<evidence type="ECO:0000256" key="4">
    <source>
        <dbReference type="ARBA" id="ARBA00022833"/>
    </source>
</evidence>
<keyword evidence="5" id="KW-0560">Oxidoreductase</keyword>
<name>A0A2T0GRN9_ACTMO</name>
<dbReference type="InterPro" id="IPR013154">
    <property type="entry name" value="ADH-like_N"/>
</dbReference>
<dbReference type="InterPro" id="IPR020843">
    <property type="entry name" value="ER"/>
</dbReference>
<dbReference type="STRING" id="1050202.GCA_000384035_02266"/>
<evidence type="ECO:0000313" key="8">
    <source>
        <dbReference type="EMBL" id="PRW61769.1"/>
    </source>
</evidence>
<dbReference type="InterPro" id="IPR011032">
    <property type="entry name" value="GroES-like_sf"/>
</dbReference>
<dbReference type="RefSeq" id="WP_106115278.1">
    <property type="nucleotide sequence ID" value="NZ_PVSR01000059.1"/>
</dbReference>
<feature type="domain" description="Enoyl reductase (ER)" evidence="7">
    <location>
        <begin position="8"/>
        <end position="348"/>
    </location>
</feature>
<dbReference type="AlphaFoldDB" id="A0A2T0GRN9"/>
<evidence type="ECO:0000256" key="6">
    <source>
        <dbReference type="RuleBase" id="RU361277"/>
    </source>
</evidence>
<evidence type="ECO:0000313" key="9">
    <source>
        <dbReference type="Proteomes" id="UP000239352"/>
    </source>
</evidence>
<accession>A0A2T0GRN9</accession>
<dbReference type="Gene3D" id="3.90.180.10">
    <property type="entry name" value="Medium-chain alcohol dehydrogenases, catalytic domain"/>
    <property type="match status" value="1"/>
</dbReference>
<comment type="cofactor">
    <cofactor evidence="1 6">
        <name>Zn(2+)</name>
        <dbReference type="ChEBI" id="CHEBI:29105"/>
    </cofactor>
</comment>
<reference evidence="8 9" key="1">
    <citation type="submission" date="2018-03" db="EMBL/GenBank/DDBJ databases">
        <title>Actinopolyspora mortivallis from Sahara, screening for active biomolecules.</title>
        <authorList>
            <person name="Selama O."/>
            <person name="Wellington E.M.H."/>
            <person name="Hacene H."/>
        </authorList>
    </citation>
    <scope>NUCLEOTIDE SEQUENCE [LARGE SCALE GENOMIC DNA]</scope>
    <source>
        <strain evidence="8 9">M5A</strain>
    </source>
</reference>
<dbReference type="PANTHER" id="PTHR43350">
    <property type="entry name" value="NAD-DEPENDENT ALCOHOL DEHYDROGENASE"/>
    <property type="match status" value="1"/>
</dbReference>
<keyword evidence="3 6" id="KW-0479">Metal-binding</keyword>
<dbReference type="PROSITE" id="PS00059">
    <property type="entry name" value="ADH_ZINC"/>
    <property type="match status" value="1"/>
</dbReference>
<comment type="caution">
    <text evidence="8">The sequence shown here is derived from an EMBL/GenBank/DDBJ whole genome shotgun (WGS) entry which is preliminary data.</text>
</comment>